<evidence type="ECO:0000313" key="3">
    <source>
        <dbReference type="Proteomes" id="UP000002035"/>
    </source>
</evidence>
<evidence type="ECO:0000256" key="1">
    <source>
        <dbReference type="SAM" id="SignalP"/>
    </source>
</evidence>
<gene>
    <name evidence="2" type="ORF">MCYG_04233</name>
</gene>
<dbReference type="GeneID" id="9224566"/>
<dbReference type="OMA" id="KCTKIAD"/>
<dbReference type="HOGENOM" id="CLU_2135313_0_0_1"/>
<keyword evidence="3" id="KW-1185">Reference proteome</keyword>
<evidence type="ECO:0000313" key="2">
    <source>
        <dbReference type="EMBL" id="EEQ31414.1"/>
    </source>
</evidence>
<feature type="chain" id="PRO_5002951711" evidence="1">
    <location>
        <begin position="18"/>
        <end position="104"/>
    </location>
</feature>
<protein>
    <submittedName>
        <fullName evidence="2">Uncharacterized protein</fullName>
    </submittedName>
</protein>
<dbReference type="Proteomes" id="UP000002035">
    <property type="component" value="Unassembled WGS sequence"/>
</dbReference>
<name>C5FP98_ARTOC</name>
<organism evidence="2 3">
    <name type="scientific">Arthroderma otae (strain ATCC MYA-4605 / CBS 113480)</name>
    <name type="common">Microsporum canis</name>
    <dbReference type="NCBI Taxonomy" id="554155"/>
    <lineage>
        <taxon>Eukaryota</taxon>
        <taxon>Fungi</taxon>
        <taxon>Dikarya</taxon>
        <taxon>Ascomycota</taxon>
        <taxon>Pezizomycotina</taxon>
        <taxon>Eurotiomycetes</taxon>
        <taxon>Eurotiomycetidae</taxon>
        <taxon>Onygenales</taxon>
        <taxon>Arthrodermataceae</taxon>
        <taxon>Microsporum</taxon>
    </lineage>
</organism>
<keyword evidence="1" id="KW-0732">Signal</keyword>
<dbReference type="STRING" id="554155.C5FP98"/>
<accession>C5FP98</accession>
<proteinExistence type="predicted"/>
<sequence>MRFFTATLLLAAALVRADKGDPIGYFHSDDACQSNYYITLIDGDCTFINETSINFTAKHSVCFLYTDDDCAQESETKDGIVEGCQTVEELAGGAMSVVCFGQNQ</sequence>
<reference evidence="3" key="1">
    <citation type="journal article" date="2012" name="MBio">
        <title>Comparative genome analysis of Trichophyton rubrum and related dermatophytes reveals candidate genes involved in infection.</title>
        <authorList>
            <person name="Martinez D.A."/>
            <person name="Oliver B.G."/>
            <person name="Graeser Y."/>
            <person name="Goldberg J.M."/>
            <person name="Li W."/>
            <person name="Martinez-Rossi N.M."/>
            <person name="Monod M."/>
            <person name="Shelest E."/>
            <person name="Barton R.C."/>
            <person name="Birch E."/>
            <person name="Brakhage A.A."/>
            <person name="Chen Z."/>
            <person name="Gurr S.J."/>
            <person name="Heiman D."/>
            <person name="Heitman J."/>
            <person name="Kosti I."/>
            <person name="Rossi A."/>
            <person name="Saif S."/>
            <person name="Samalova M."/>
            <person name="Saunders C.W."/>
            <person name="Shea T."/>
            <person name="Summerbell R.C."/>
            <person name="Xu J."/>
            <person name="Young S."/>
            <person name="Zeng Q."/>
            <person name="Birren B.W."/>
            <person name="Cuomo C.A."/>
            <person name="White T.C."/>
        </authorList>
    </citation>
    <scope>NUCLEOTIDE SEQUENCE [LARGE SCALE GENOMIC DNA]</scope>
    <source>
        <strain evidence="3">ATCC MYA-4605 / CBS 113480</strain>
    </source>
</reference>
<dbReference type="AlphaFoldDB" id="C5FP98"/>
<feature type="signal peptide" evidence="1">
    <location>
        <begin position="1"/>
        <end position="17"/>
    </location>
</feature>
<dbReference type="eggNOG" id="ENOG502RHF4">
    <property type="taxonomic scope" value="Eukaryota"/>
</dbReference>
<dbReference type="VEuPathDB" id="FungiDB:MCYG_04233"/>
<dbReference type="EMBL" id="DS995704">
    <property type="protein sequence ID" value="EEQ31414.1"/>
    <property type="molecule type" value="Genomic_DNA"/>
</dbReference>
<dbReference type="RefSeq" id="XP_002846496.1">
    <property type="nucleotide sequence ID" value="XM_002846450.1"/>
</dbReference>